<comment type="subcellular location">
    <subcellularLocation>
        <location evidence="1">Membrane</location>
        <topology evidence="1">Single-pass membrane protein</topology>
    </subcellularLocation>
</comment>
<dbReference type="PANTHER" id="PTHR12763:SF28">
    <property type="entry name" value="GEO10507P1-RELATED"/>
    <property type="match status" value="1"/>
</dbReference>
<evidence type="ECO:0000256" key="2">
    <source>
        <dbReference type="ARBA" id="ARBA00022692"/>
    </source>
</evidence>
<dbReference type="Proteomes" id="UP000076400">
    <property type="component" value="Unassembled WGS sequence"/>
</dbReference>
<evidence type="ECO:0000259" key="8">
    <source>
        <dbReference type="PROSITE" id="PS50076"/>
    </source>
</evidence>
<comment type="similarity">
    <text evidence="5">Belongs to the TIM14 family.</text>
</comment>
<keyword evidence="2 7" id="KW-0812">Transmembrane</keyword>
<comment type="caution">
    <text evidence="9">The sequence shown here is derived from an EMBL/GenBank/DDBJ whole genome shotgun (WGS) entry which is preliminary data.</text>
</comment>
<dbReference type="STRING" id="580166.AUP43_12135"/>
<evidence type="ECO:0000313" key="10">
    <source>
        <dbReference type="Proteomes" id="UP000076400"/>
    </source>
</evidence>
<dbReference type="SMART" id="SM00271">
    <property type="entry name" value="DnaJ"/>
    <property type="match status" value="1"/>
</dbReference>
<evidence type="ECO:0000256" key="4">
    <source>
        <dbReference type="ARBA" id="ARBA00023136"/>
    </source>
</evidence>
<gene>
    <name evidence="9" type="ORF">AUP43_12135</name>
</gene>
<evidence type="ECO:0000256" key="7">
    <source>
        <dbReference type="SAM" id="Phobius"/>
    </source>
</evidence>
<dbReference type="AlphaFoldDB" id="A0A154VU06"/>
<dbReference type="RefSeq" id="WP_067558408.1">
    <property type="nucleotide sequence ID" value="NZ_LPXN01000135.1"/>
</dbReference>
<protein>
    <recommendedName>
        <fullName evidence="8">J domain-containing protein</fullName>
    </recommendedName>
</protein>
<dbReference type="PROSITE" id="PS50076">
    <property type="entry name" value="DNAJ_2"/>
    <property type="match status" value="1"/>
</dbReference>
<feature type="compositionally biased region" description="Basic and acidic residues" evidence="6">
    <location>
        <begin position="161"/>
        <end position="176"/>
    </location>
</feature>
<keyword evidence="4 7" id="KW-0472">Membrane</keyword>
<dbReference type="InterPro" id="IPR036869">
    <property type="entry name" value="J_dom_sf"/>
</dbReference>
<dbReference type="PANTHER" id="PTHR12763">
    <property type="match status" value="1"/>
</dbReference>
<dbReference type="SUPFAM" id="SSF46565">
    <property type="entry name" value="Chaperone J-domain"/>
    <property type="match status" value="1"/>
</dbReference>
<evidence type="ECO:0000256" key="3">
    <source>
        <dbReference type="ARBA" id="ARBA00022989"/>
    </source>
</evidence>
<dbReference type="OrthoDB" id="9811070at2"/>
<sequence length="237" mass="25696">MPYLILGLALLIGVLLAAKWYVNADPKALASVLKWVGGAGLVALFALLVVRGQLGYLLATGAALAPLVLRWRAIYQNIRNAAKTAQGPSQGQSSEISTRFLAMRLDHDTGLMTGHVREGAYKDRSLETLTQEETLDLLAQCRAEDAQSAQILEAYLDQMHGPDWRDAESGEPHRPADGGPMTRQQALDILGLGPDPSPEDIREAHRRLMLVNHPDRGGSTYLAAQINLAKDMLLGGK</sequence>
<evidence type="ECO:0000256" key="1">
    <source>
        <dbReference type="ARBA" id="ARBA00004167"/>
    </source>
</evidence>
<dbReference type="FunFam" id="1.10.287.110:FF:000001">
    <property type="entry name" value="Import inner membrane translocase subunit tim14"/>
    <property type="match status" value="1"/>
</dbReference>
<accession>A0A154VU06</accession>
<keyword evidence="10" id="KW-1185">Reference proteome</keyword>
<proteinExistence type="inferred from homology"/>
<dbReference type="Gene3D" id="1.10.287.110">
    <property type="entry name" value="DnaJ domain"/>
    <property type="match status" value="1"/>
</dbReference>
<reference evidence="9 10" key="1">
    <citation type="submission" date="2015-12" db="EMBL/GenBank/DDBJ databases">
        <title>Genome sequence of Oceanibaculum pacificum MCCC 1A02656.</title>
        <authorList>
            <person name="Lu L."/>
            <person name="Lai Q."/>
            <person name="Shao Z."/>
            <person name="Qian P."/>
        </authorList>
    </citation>
    <scope>NUCLEOTIDE SEQUENCE [LARGE SCALE GENOMIC DNA]</scope>
    <source>
        <strain evidence="9 10">MCCC 1A02656</strain>
    </source>
</reference>
<dbReference type="CDD" id="cd06257">
    <property type="entry name" value="DnaJ"/>
    <property type="match status" value="1"/>
</dbReference>
<evidence type="ECO:0000256" key="5">
    <source>
        <dbReference type="ARBA" id="ARBA00038105"/>
    </source>
</evidence>
<dbReference type="InterPro" id="IPR001623">
    <property type="entry name" value="DnaJ_domain"/>
</dbReference>
<evidence type="ECO:0000256" key="6">
    <source>
        <dbReference type="SAM" id="MobiDB-lite"/>
    </source>
</evidence>
<keyword evidence="3 7" id="KW-1133">Transmembrane helix</keyword>
<evidence type="ECO:0000313" key="9">
    <source>
        <dbReference type="EMBL" id="KZD04679.1"/>
    </source>
</evidence>
<name>A0A154VU06_9PROT</name>
<feature type="domain" description="J" evidence="8">
    <location>
        <begin position="185"/>
        <end position="237"/>
    </location>
</feature>
<dbReference type="GO" id="GO:0016020">
    <property type="term" value="C:membrane"/>
    <property type="evidence" value="ECO:0007669"/>
    <property type="project" value="UniProtKB-SubCell"/>
</dbReference>
<feature type="transmembrane region" description="Helical" evidence="7">
    <location>
        <begin position="40"/>
        <end position="69"/>
    </location>
</feature>
<organism evidence="9 10">
    <name type="scientific">Oceanibaculum pacificum</name>
    <dbReference type="NCBI Taxonomy" id="580166"/>
    <lineage>
        <taxon>Bacteria</taxon>
        <taxon>Pseudomonadati</taxon>
        <taxon>Pseudomonadota</taxon>
        <taxon>Alphaproteobacteria</taxon>
        <taxon>Rhodospirillales</taxon>
        <taxon>Oceanibaculaceae</taxon>
        <taxon>Oceanibaculum</taxon>
    </lineage>
</organism>
<feature type="region of interest" description="Disordered" evidence="6">
    <location>
        <begin position="161"/>
        <end position="181"/>
    </location>
</feature>
<dbReference type="EMBL" id="LPXN01000135">
    <property type="protein sequence ID" value="KZD04679.1"/>
    <property type="molecule type" value="Genomic_DNA"/>
</dbReference>